<dbReference type="AlphaFoldDB" id="A0A6P2JRF7"/>
<evidence type="ECO:0000313" key="2">
    <source>
        <dbReference type="EMBL" id="VWB44729.1"/>
    </source>
</evidence>
<dbReference type="GO" id="GO:0003677">
    <property type="term" value="F:DNA binding"/>
    <property type="evidence" value="ECO:0007669"/>
    <property type="project" value="UniProtKB-KW"/>
</dbReference>
<sequence>MTKTVAELQSELDRLDAELRTARKQEVSGPLDQITELMAQWSISLNEVDRHFRHRFGMEASDASLRRTNDPELTAFLTRAIRQILSDDPTPPSCPRCTSDNTCLVYRSSGHHPVPTFCCDGCNRTFTRLHGTSIQNLKNKEKLFEFLPYLAHQHPLDSVAAEMCVTRVTVASWLRRVRALLWTLDPSGHYVARVRLGQRPTLPERQFPY</sequence>
<reference evidence="2 3" key="1">
    <citation type="submission" date="2019-09" db="EMBL/GenBank/DDBJ databases">
        <authorList>
            <person name="Depoorter E."/>
        </authorList>
    </citation>
    <scope>NUCLEOTIDE SEQUENCE [LARGE SCALE GENOMIC DNA]</scope>
    <source>
        <strain evidence="2">LMG 6863</strain>
    </source>
</reference>
<dbReference type="Pfam" id="PF05344">
    <property type="entry name" value="DUF746"/>
    <property type="match status" value="1"/>
</dbReference>
<feature type="domain" description="DUF746" evidence="1">
    <location>
        <begin position="145"/>
        <end position="201"/>
    </location>
</feature>
<keyword evidence="2" id="KW-0238">DNA-binding</keyword>
<protein>
    <submittedName>
        <fullName evidence="2">DNA-binding protein</fullName>
    </submittedName>
</protein>
<evidence type="ECO:0000313" key="3">
    <source>
        <dbReference type="Proteomes" id="UP000494170"/>
    </source>
</evidence>
<proteinExistence type="predicted"/>
<dbReference type="EMBL" id="CABVPY010000010">
    <property type="protein sequence ID" value="VWB44729.1"/>
    <property type="molecule type" value="Genomic_DNA"/>
</dbReference>
<evidence type="ECO:0000259" key="1">
    <source>
        <dbReference type="Pfam" id="PF05344"/>
    </source>
</evidence>
<dbReference type="InterPro" id="IPR008008">
    <property type="entry name" value="DUF746"/>
</dbReference>
<dbReference type="RefSeq" id="WP_174939443.1">
    <property type="nucleotide sequence ID" value="NZ_CABVPY010000010.1"/>
</dbReference>
<accession>A0A6P2JRF7</accession>
<gene>
    <name evidence="2" type="ORF">BLA6863_02006</name>
</gene>
<name>A0A6P2JRF7_BURL3</name>
<organism evidence="2 3">
    <name type="scientific">Burkholderia lata (strain ATCC 17760 / DSM 23089 / LMG 22485 / NCIMB 9086 / R18194 / 383)</name>
    <dbReference type="NCBI Taxonomy" id="482957"/>
    <lineage>
        <taxon>Bacteria</taxon>
        <taxon>Pseudomonadati</taxon>
        <taxon>Pseudomonadota</taxon>
        <taxon>Betaproteobacteria</taxon>
        <taxon>Burkholderiales</taxon>
        <taxon>Burkholderiaceae</taxon>
        <taxon>Burkholderia</taxon>
        <taxon>Burkholderia cepacia complex</taxon>
    </lineage>
</organism>
<dbReference type="Proteomes" id="UP000494170">
    <property type="component" value="Unassembled WGS sequence"/>
</dbReference>